<proteinExistence type="predicted"/>
<dbReference type="RefSeq" id="WP_207982360.1">
    <property type="nucleotide sequence ID" value="NZ_JAGDEL010000040.1"/>
</dbReference>
<evidence type="ECO:0000313" key="2">
    <source>
        <dbReference type="Proteomes" id="UP000663981"/>
    </source>
</evidence>
<comment type="caution">
    <text evidence="1">The sequence shown here is derived from an EMBL/GenBank/DDBJ whole genome shotgun (WGS) entry which is preliminary data.</text>
</comment>
<dbReference type="EMBL" id="JAGDEL010000040">
    <property type="protein sequence ID" value="MBO1515503.1"/>
    <property type="molecule type" value="Genomic_DNA"/>
</dbReference>
<reference evidence="1 2" key="1">
    <citation type="submission" date="2021-03" db="EMBL/GenBank/DDBJ databases">
        <title>Whole genome sequence of Metabacillus bambusae BG109.</title>
        <authorList>
            <person name="Jeong J.W."/>
        </authorList>
    </citation>
    <scope>NUCLEOTIDE SEQUENCE [LARGE SCALE GENOMIC DNA]</scope>
    <source>
        <strain evidence="1 2">BG109</strain>
    </source>
</reference>
<protein>
    <recommendedName>
        <fullName evidence="3">SnoaL-like domain-containing protein</fullName>
    </recommendedName>
</protein>
<organism evidence="1 2">
    <name type="scientific">Metabacillus bambusae</name>
    <dbReference type="NCBI Taxonomy" id="2795218"/>
    <lineage>
        <taxon>Bacteria</taxon>
        <taxon>Bacillati</taxon>
        <taxon>Bacillota</taxon>
        <taxon>Bacilli</taxon>
        <taxon>Bacillales</taxon>
        <taxon>Bacillaceae</taxon>
        <taxon>Metabacillus</taxon>
    </lineage>
</organism>
<keyword evidence="2" id="KW-1185">Reference proteome</keyword>
<accession>A0ABS3NBE3</accession>
<gene>
    <name evidence="1" type="ORF">I7822_28215</name>
</gene>
<name>A0ABS3NBE3_9BACI</name>
<dbReference type="Proteomes" id="UP000663981">
    <property type="component" value="Unassembled WGS sequence"/>
</dbReference>
<evidence type="ECO:0000313" key="1">
    <source>
        <dbReference type="EMBL" id="MBO1515503.1"/>
    </source>
</evidence>
<sequence length="133" mass="15198">MDKTTLVEKDFAEGAILIKELDKAHINVHSAFWLYNTEEDNWRLVIASKVADFSSPRRAYSQIKRVLKRLESIGDSIDFSLENISVISPNHQLIKILSTVVTTGPDQISGMRVTRNRIGNSYIEDAFIYRIQD</sequence>
<evidence type="ECO:0008006" key="3">
    <source>
        <dbReference type="Google" id="ProtNLM"/>
    </source>
</evidence>